<comment type="caution">
    <text evidence="3">The sequence shown here is derived from an EMBL/GenBank/DDBJ whole genome shotgun (WGS) entry which is preliminary data.</text>
</comment>
<feature type="domain" description="ATPase AAA-3" evidence="1">
    <location>
        <begin position="1"/>
        <end position="60"/>
    </location>
</feature>
<evidence type="ECO:0000259" key="2">
    <source>
        <dbReference type="Pfam" id="PF17863"/>
    </source>
</evidence>
<dbReference type="PANTHER" id="PTHR42759">
    <property type="entry name" value="MOXR FAMILY PROTEIN"/>
    <property type="match status" value="1"/>
</dbReference>
<dbReference type="EMBL" id="BARS01006802">
    <property type="protein sequence ID" value="GAF73920.1"/>
    <property type="molecule type" value="Genomic_DNA"/>
</dbReference>
<evidence type="ECO:0000313" key="3">
    <source>
        <dbReference type="EMBL" id="GAF73920.1"/>
    </source>
</evidence>
<sequence length="205" mass="22572">NRASPKAQSALLEAMSDNSVTVDGVTRQLPTPFFVIATQNPLEHHGTHPLPESQLDRFMICTGIGYPDAEDEAAVLREDPAHTSLPRLEPVVSRSQVTAMQATAERVKFDESLVAYLLAIVHESRDHETLELGVSPRAAISLRRAAQARAVVDGRDYCIPEDVRDLAVDVLSHRVVIDPRSGRARGGEETAWVMREILERVPVPL</sequence>
<feature type="domain" description="ChlI/MoxR AAA lid" evidence="2">
    <location>
        <begin position="123"/>
        <end position="183"/>
    </location>
</feature>
<dbReference type="InterPro" id="IPR027417">
    <property type="entry name" value="P-loop_NTPase"/>
</dbReference>
<evidence type="ECO:0000259" key="1">
    <source>
        <dbReference type="Pfam" id="PF07726"/>
    </source>
</evidence>
<dbReference type="SUPFAM" id="SSF52540">
    <property type="entry name" value="P-loop containing nucleoside triphosphate hydrolases"/>
    <property type="match status" value="1"/>
</dbReference>
<dbReference type="InterPro" id="IPR041628">
    <property type="entry name" value="ChlI/MoxR_AAA_lid"/>
</dbReference>
<dbReference type="InterPro" id="IPR050764">
    <property type="entry name" value="CbbQ/NirQ/NorQ/GpvN"/>
</dbReference>
<dbReference type="PANTHER" id="PTHR42759:SF5">
    <property type="entry name" value="METHANOL DEHYDROGENASE REGULATOR"/>
    <property type="match status" value="1"/>
</dbReference>
<dbReference type="Gene3D" id="1.10.8.80">
    <property type="entry name" value="Magnesium chelatase subunit I, C-Terminal domain"/>
    <property type="match status" value="1"/>
</dbReference>
<dbReference type="GO" id="GO:0005524">
    <property type="term" value="F:ATP binding"/>
    <property type="evidence" value="ECO:0007669"/>
    <property type="project" value="InterPro"/>
</dbReference>
<protein>
    <recommendedName>
        <fullName evidence="4">ChlI/MoxR AAA lid domain-containing protein</fullName>
    </recommendedName>
</protein>
<evidence type="ECO:0008006" key="4">
    <source>
        <dbReference type="Google" id="ProtNLM"/>
    </source>
</evidence>
<name>X0TCY7_9ZZZZ</name>
<dbReference type="InterPro" id="IPR011703">
    <property type="entry name" value="ATPase_AAA-3"/>
</dbReference>
<proteinExistence type="predicted"/>
<dbReference type="GO" id="GO:0016887">
    <property type="term" value="F:ATP hydrolysis activity"/>
    <property type="evidence" value="ECO:0007669"/>
    <property type="project" value="InterPro"/>
</dbReference>
<reference evidence="3" key="1">
    <citation type="journal article" date="2014" name="Front. Microbiol.">
        <title>High frequency of phylogenetically diverse reductive dehalogenase-homologous genes in deep subseafloor sedimentary metagenomes.</title>
        <authorList>
            <person name="Kawai M."/>
            <person name="Futagami T."/>
            <person name="Toyoda A."/>
            <person name="Takaki Y."/>
            <person name="Nishi S."/>
            <person name="Hori S."/>
            <person name="Arai W."/>
            <person name="Tsubouchi T."/>
            <person name="Morono Y."/>
            <person name="Uchiyama I."/>
            <person name="Ito T."/>
            <person name="Fujiyama A."/>
            <person name="Inagaki F."/>
            <person name="Takami H."/>
        </authorList>
    </citation>
    <scope>NUCLEOTIDE SEQUENCE</scope>
    <source>
        <strain evidence="3">Expedition CK06-06</strain>
    </source>
</reference>
<dbReference type="Gene3D" id="3.40.50.300">
    <property type="entry name" value="P-loop containing nucleotide triphosphate hydrolases"/>
    <property type="match status" value="1"/>
</dbReference>
<dbReference type="AlphaFoldDB" id="X0TCY7"/>
<gene>
    <name evidence="3" type="ORF">S01H1_13191</name>
</gene>
<feature type="non-terminal residue" evidence="3">
    <location>
        <position position="1"/>
    </location>
</feature>
<organism evidence="3">
    <name type="scientific">marine sediment metagenome</name>
    <dbReference type="NCBI Taxonomy" id="412755"/>
    <lineage>
        <taxon>unclassified sequences</taxon>
        <taxon>metagenomes</taxon>
        <taxon>ecological metagenomes</taxon>
    </lineage>
</organism>
<dbReference type="Pfam" id="PF17863">
    <property type="entry name" value="AAA_lid_2"/>
    <property type="match status" value="1"/>
</dbReference>
<accession>X0TCY7</accession>
<dbReference type="Pfam" id="PF07726">
    <property type="entry name" value="AAA_3"/>
    <property type="match status" value="1"/>
</dbReference>